<evidence type="ECO:0000256" key="1">
    <source>
        <dbReference type="SAM" id="Phobius"/>
    </source>
</evidence>
<keyword evidence="1" id="KW-0472">Membrane</keyword>
<dbReference type="KEGG" id="spe:Spro_4930"/>
<reference evidence="2" key="1">
    <citation type="submission" date="2007-09" db="EMBL/GenBank/DDBJ databases">
        <title>Complete sequence of plasmid of Serratia proteamaculans 568.</title>
        <authorList>
            <consortium name="US DOE Joint Genome Institute"/>
            <person name="Copeland A."/>
            <person name="Lucas S."/>
            <person name="Lapidus A."/>
            <person name="Barry K."/>
            <person name="Glavina del Rio T."/>
            <person name="Dalin E."/>
            <person name="Tice H."/>
            <person name="Pitluck S."/>
            <person name="Chain P."/>
            <person name="Malfatti S."/>
            <person name="Shin M."/>
            <person name="Vergez L."/>
            <person name="Schmutz J."/>
            <person name="Larimer F."/>
            <person name="Land M."/>
            <person name="Hauser L."/>
            <person name="Kyrpides N."/>
            <person name="Kim E."/>
            <person name="Taghavi S."/>
            <person name="Newman L."/>
            <person name="Vangronsveld J."/>
            <person name="van der Lelie D."/>
            <person name="Richardson P."/>
        </authorList>
    </citation>
    <scope>NUCLEOTIDE SEQUENCE [LARGE SCALE GENOMIC DNA]</scope>
    <source>
        <strain evidence="2">568</strain>
        <plasmid evidence="2">pSPRO01</plasmid>
    </source>
</reference>
<dbReference type="AlphaFoldDB" id="A8GLN2"/>
<evidence type="ECO:0000313" key="2">
    <source>
        <dbReference type="EMBL" id="ABV44022.1"/>
    </source>
</evidence>
<dbReference type="InterPro" id="IPR032637">
    <property type="entry name" value="Phage_holin-like"/>
</dbReference>
<name>A8GLN2_SERP5</name>
<gene>
    <name evidence="2" type="ordered locus">Spro_4930</name>
</gene>
<dbReference type="eggNOG" id="ENOG5033BJ6">
    <property type="taxonomic scope" value="Bacteria"/>
</dbReference>
<keyword evidence="1 2" id="KW-0812">Transmembrane</keyword>
<accession>A8GLN2</accession>
<dbReference type="Pfam" id="PF16931">
    <property type="entry name" value="Phage_holin_8"/>
    <property type="match status" value="1"/>
</dbReference>
<proteinExistence type="predicted"/>
<geneLocation type="plasmid" evidence="2">
    <name>pSPRO01</name>
</geneLocation>
<dbReference type="EMBL" id="CP000827">
    <property type="protein sequence ID" value="ABV44022.1"/>
    <property type="molecule type" value="Genomic_DNA"/>
</dbReference>
<feature type="transmembrane region" description="Helical" evidence="1">
    <location>
        <begin position="56"/>
        <end position="78"/>
    </location>
</feature>
<feature type="transmembrane region" description="Helical" evidence="1">
    <location>
        <begin position="90"/>
        <end position="108"/>
    </location>
</feature>
<dbReference type="HOGENOM" id="CLU_136127_1_1_6"/>
<sequence length="127" mass="12801">MADPLTSSGFAYATVGGVAFLGLFAGQDPGVLTAALSGALIFTISAKEWSHFGRICLFWVSMVAGVVAAPFVASMISAFTPDGVNAPNSLGALISSAIAVRLLMAASINPTAFLGRFRSGGGDGNSK</sequence>
<keyword evidence="2" id="KW-0614">Plasmid</keyword>
<dbReference type="OrthoDB" id="6506755at2"/>
<keyword evidence="1" id="KW-1133">Transmembrane helix</keyword>
<feature type="transmembrane region" description="Helical" evidence="1">
    <location>
        <begin position="20"/>
        <end position="44"/>
    </location>
</feature>
<protein>
    <submittedName>
        <fullName evidence="2">Putative phage-related transmembrane protein</fullName>
    </submittedName>
</protein>
<organism evidence="2">
    <name type="scientific">Serratia proteamaculans (strain 568)</name>
    <dbReference type="NCBI Taxonomy" id="399741"/>
    <lineage>
        <taxon>Bacteria</taxon>
        <taxon>Pseudomonadati</taxon>
        <taxon>Pseudomonadota</taxon>
        <taxon>Gammaproteobacteria</taxon>
        <taxon>Enterobacterales</taxon>
        <taxon>Yersiniaceae</taxon>
        <taxon>Serratia</taxon>
    </lineage>
</organism>